<sequence>ARRHSRTALPHRSPPHTASTSAAHVCPLPTHLWTRRLLPRKQRRGEAEHRAPRVSTWAAGRRGTDRRARRVDQQKGTRSRTGPSKRLLPHLPHPPRQPLRPVTVFCGCSALTSVTLPDSLTSIGKQRRLPRLSRLRPHNL</sequence>
<dbReference type="GeneID" id="17263746"/>
<feature type="compositionally biased region" description="Basic and acidic residues" evidence="1">
    <location>
        <begin position="62"/>
        <end position="75"/>
    </location>
</feature>
<feature type="region of interest" description="Disordered" evidence="1">
    <location>
        <begin position="1"/>
        <end position="22"/>
    </location>
</feature>
<evidence type="ECO:0000313" key="2">
    <source>
        <dbReference type="EnsemblProtists" id="EOD17596"/>
    </source>
</evidence>
<dbReference type="PaxDb" id="2903-EOD17596"/>
<keyword evidence="3" id="KW-1185">Reference proteome</keyword>
<dbReference type="RefSeq" id="XP_005770025.1">
    <property type="nucleotide sequence ID" value="XM_005769968.1"/>
</dbReference>
<evidence type="ECO:0000313" key="3">
    <source>
        <dbReference type="Proteomes" id="UP000013827"/>
    </source>
</evidence>
<name>A0A0D3J261_EMIH1</name>
<dbReference type="EnsemblProtists" id="EOD17596">
    <property type="protein sequence ID" value="EOD17596"/>
    <property type="gene ID" value="EMIHUDRAFT_445187"/>
</dbReference>
<dbReference type="KEGG" id="ehx:EMIHUDRAFT_445187"/>
<evidence type="ECO:0000256" key="1">
    <source>
        <dbReference type="SAM" id="MobiDB-lite"/>
    </source>
</evidence>
<reference evidence="2" key="2">
    <citation type="submission" date="2024-10" db="UniProtKB">
        <authorList>
            <consortium name="EnsemblProtists"/>
        </authorList>
    </citation>
    <scope>IDENTIFICATION</scope>
</reference>
<feature type="region of interest" description="Disordered" evidence="1">
    <location>
        <begin position="37"/>
        <end position="98"/>
    </location>
</feature>
<protein>
    <submittedName>
        <fullName evidence="2">Uncharacterized protein</fullName>
    </submittedName>
</protein>
<dbReference type="HOGENOM" id="CLU_1840405_0_0_1"/>
<proteinExistence type="predicted"/>
<accession>A0A0D3J261</accession>
<organism evidence="2 3">
    <name type="scientific">Emiliania huxleyi (strain CCMP1516)</name>
    <dbReference type="NCBI Taxonomy" id="280463"/>
    <lineage>
        <taxon>Eukaryota</taxon>
        <taxon>Haptista</taxon>
        <taxon>Haptophyta</taxon>
        <taxon>Prymnesiophyceae</taxon>
        <taxon>Isochrysidales</taxon>
        <taxon>Noelaerhabdaceae</taxon>
        <taxon>Emiliania</taxon>
    </lineage>
</organism>
<dbReference type="Proteomes" id="UP000013827">
    <property type="component" value="Unassembled WGS sequence"/>
</dbReference>
<dbReference type="AlphaFoldDB" id="A0A0D3J261"/>
<reference evidence="3" key="1">
    <citation type="journal article" date="2013" name="Nature">
        <title>Pan genome of the phytoplankton Emiliania underpins its global distribution.</title>
        <authorList>
            <person name="Read B.A."/>
            <person name="Kegel J."/>
            <person name="Klute M.J."/>
            <person name="Kuo A."/>
            <person name="Lefebvre S.C."/>
            <person name="Maumus F."/>
            <person name="Mayer C."/>
            <person name="Miller J."/>
            <person name="Monier A."/>
            <person name="Salamov A."/>
            <person name="Young J."/>
            <person name="Aguilar M."/>
            <person name="Claverie J.M."/>
            <person name="Frickenhaus S."/>
            <person name="Gonzalez K."/>
            <person name="Herman E.K."/>
            <person name="Lin Y.C."/>
            <person name="Napier J."/>
            <person name="Ogata H."/>
            <person name="Sarno A.F."/>
            <person name="Shmutz J."/>
            <person name="Schroeder D."/>
            <person name="de Vargas C."/>
            <person name="Verret F."/>
            <person name="von Dassow P."/>
            <person name="Valentin K."/>
            <person name="Van de Peer Y."/>
            <person name="Wheeler G."/>
            <person name="Dacks J.B."/>
            <person name="Delwiche C.F."/>
            <person name="Dyhrman S.T."/>
            <person name="Glockner G."/>
            <person name="John U."/>
            <person name="Richards T."/>
            <person name="Worden A.Z."/>
            <person name="Zhang X."/>
            <person name="Grigoriev I.V."/>
            <person name="Allen A.E."/>
            <person name="Bidle K."/>
            <person name="Borodovsky M."/>
            <person name="Bowler C."/>
            <person name="Brownlee C."/>
            <person name="Cock J.M."/>
            <person name="Elias M."/>
            <person name="Gladyshev V.N."/>
            <person name="Groth M."/>
            <person name="Guda C."/>
            <person name="Hadaegh A."/>
            <person name="Iglesias-Rodriguez M.D."/>
            <person name="Jenkins J."/>
            <person name="Jones B.M."/>
            <person name="Lawson T."/>
            <person name="Leese F."/>
            <person name="Lindquist E."/>
            <person name="Lobanov A."/>
            <person name="Lomsadze A."/>
            <person name="Malik S.B."/>
            <person name="Marsh M.E."/>
            <person name="Mackinder L."/>
            <person name="Mock T."/>
            <person name="Mueller-Roeber B."/>
            <person name="Pagarete A."/>
            <person name="Parker M."/>
            <person name="Probert I."/>
            <person name="Quesneville H."/>
            <person name="Raines C."/>
            <person name="Rensing S.A."/>
            <person name="Riano-Pachon D.M."/>
            <person name="Richier S."/>
            <person name="Rokitta S."/>
            <person name="Shiraiwa Y."/>
            <person name="Soanes D.M."/>
            <person name="van der Giezen M."/>
            <person name="Wahlund T.M."/>
            <person name="Williams B."/>
            <person name="Wilson W."/>
            <person name="Wolfe G."/>
            <person name="Wurch L.L."/>
        </authorList>
    </citation>
    <scope>NUCLEOTIDE SEQUENCE</scope>
</reference>